<organism evidence="8 9">
    <name type="scientific">Ceutorhynchus assimilis</name>
    <name type="common">cabbage seed weevil</name>
    <dbReference type="NCBI Taxonomy" id="467358"/>
    <lineage>
        <taxon>Eukaryota</taxon>
        <taxon>Metazoa</taxon>
        <taxon>Ecdysozoa</taxon>
        <taxon>Arthropoda</taxon>
        <taxon>Hexapoda</taxon>
        <taxon>Insecta</taxon>
        <taxon>Pterygota</taxon>
        <taxon>Neoptera</taxon>
        <taxon>Endopterygota</taxon>
        <taxon>Coleoptera</taxon>
        <taxon>Polyphaga</taxon>
        <taxon>Cucujiformia</taxon>
        <taxon>Curculionidae</taxon>
        <taxon>Ceutorhynchinae</taxon>
        <taxon>Ceutorhynchus</taxon>
    </lineage>
</organism>
<evidence type="ECO:0000256" key="2">
    <source>
        <dbReference type="ARBA" id="ARBA00016807"/>
    </source>
</evidence>
<evidence type="ECO:0000259" key="7">
    <source>
        <dbReference type="Pfam" id="PF13873"/>
    </source>
</evidence>
<dbReference type="PANTHER" id="PTHR21411">
    <property type="entry name" value="APONTIC"/>
    <property type="match status" value="1"/>
</dbReference>
<evidence type="ECO:0000313" key="9">
    <source>
        <dbReference type="Proteomes" id="UP001152799"/>
    </source>
</evidence>
<evidence type="ECO:0000256" key="5">
    <source>
        <dbReference type="ARBA" id="ARBA00025466"/>
    </source>
</evidence>
<dbReference type="InterPro" id="IPR028002">
    <property type="entry name" value="Myb_DNA-bind_5"/>
</dbReference>
<name>A0A9N9MK68_9CUCU</name>
<evidence type="ECO:0000256" key="3">
    <source>
        <dbReference type="ARBA" id="ARBA00023015"/>
    </source>
</evidence>
<dbReference type="PANTHER" id="PTHR21411:SF0">
    <property type="entry name" value="REGULATORY PROTEIN ZESTE"/>
    <property type="match status" value="1"/>
</dbReference>
<comment type="function">
    <text evidence="5">Involved in transvection phenomena (= synapsis-dependent gene expression), where the synaptic pairing of chromosomes carrying genes with which zeste interacts influences the expression of these genes. Zeste binds to DNA and stimulates transcription from a nearby promoter.</text>
</comment>
<reference evidence="8" key="1">
    <citation type="submission" date="2022-01" db="EMBL/GenBank/DDBJ databases">
        <authorList>
            <person name="King R."/>
        </authorList>
    </citation>
    <scope>NUCLEOTIDE SEQUENCE</scope>
</reference>
<keyword evidence="3" id="KW-0805">Transcription regulation</keyword>
<comment type="subunit">
    <text evidence="1">Self-associates forming complexes of several hundred monomers.</text>
</comment>
<accession>A0A9N9MK68</accession>
<evidence type="ECO:0000313" key="8">
    <source>
        <dbReference type="EMBL" id="CAG9763469.1"/>
    </source>
</evidence>
<keyword evidence="9" id="KW-1185">Reference proteome</keyword>
<feature type="coiled-coil region" evidence="6">
    <location>
        <begin position="285"/>
        <end position="312"/>
    </location>
</feature>
<dbReference type="OrthoDB" id="3066195at2759"/>
<keyword evidence="6" id="KW-0175">Coiled coil</keyword>
<evidence type="ECO:0000256" key="6">
    <source>
        <dbReference type="SAM" id="Coils"/>
    </source>
</evidence>
<protein>
    <recommendedName>
        <fullName evidence="2">Regulatory protein zeste</fullName>
    </recommendedName>
</protein>
<keyword evidence="4" id="KW-0804">Transcription</keyword>
<dbReference type="EMBL" id="OU892289">
    <property type="protein sequence ID" value="CAG9763469.1"/>
    <property type="molecule type" value="Genomic_DNA"/>
</dbReference>
<sequence>MEKKRSANYTQREKESLISLVEKYLNVIENKKTNSVFNKQKNDCWEKLAWEYNSIQTTGSRTGQQLKCCYEQMKKIAKQHKSEDKVDLLKTGGGTFIPKTTILDEKILMLLKDNYFTIANEYDSNKSATSKEPEKKKLMKLDFITSPSTSADINKENIYIVYQDEQSEEMDEDLTQIEDDEALNSSVAWNNRNSSNIIEGELGEIAIEHQQKYSEPEPSISLLAGPKKRKIDSRTQDSCKKENIQNKQNKESKIIELNKKKIEVYNLKLNVLKTMAETELEHLKGAKLDNEIKELIKEKEKINLELKKNELHSS</sequence>
<dbReference type="Proteomes" id="UP001152799">
    <property type="component" value="Chromosome 13"/>
</dbReference>
<evidence type="ECO:0000256" key="1">
    <source>
        <dbReference type="ARBA" id="ARBA00011764"/>
    </source>
</evidence>
<gene>
    <name evidence="8" type="ORF">CEUTPL_LOCUS4132</name>
</gene>
<evidence type="ECO:0000256" key="4">
    <source>
        <dbReference type="ARBA" id="ARBA00023163"/>
    </source>
</evidence>
<dbReference type="AlphaFoldDB" id="A0A9N9MK68"/>
<proteinExistence type="predicted"/>
<dbReference type="Pfam" id="PF13873">
    <property type="entry name" value="Myb_DNA-bind_5"/>
    <property type="match status" value="1"/>
</dbReference>
<feature type="domain" description="Myb/SANT-like DNA-binding" evidence="7">
    <location>
        <begin position="5"/>
        <end position="80"/>
    </location>
</feature>